<dbReference type="InterPro" id="IPR050109">
    <property type="entry name" value="HTH-type_TetR-like_transc_reg"/>
</dbReference>
<accession>A0ABT1UDW2</accession>
<feature type="DNA-binding region" description="H-T-H motif" evidence="4">
    <location>
        <begin position="33"/>
        <end position="52"/>
    </location>
</feature>
<evidence type="ECO:0000256" key="3">
    <source>
        <dbReference type="ARBA" id="ARBA00023163"/>
    </source>
</evidence>
<dbReference type="InterPro" id="IPR001647">
    <property type="entry name" value="HTH_TetR"/>
</dbReference>
<reference evidence="6 7" key="1">
    <citation type="submission" date="2022-07" db="EMBL/GenBank/DDBJ databases">
        <title>Methylomonas rivi sp. nov., Methylomonas rosea sp. nov., Methylomonas aureus sp. nov. and Methylomonas subterranea sp. nov., four novel methanotrophs isolated from a freshwater creek and the deep terrestrial subsurface.</title>
        <authorList>
            <person name="Abin C."/>
            <person name="Sankaranarayanan K."/>
            <person name="Garner C."/>
            <person name="Sindelar R."/>
            <person name="Kotary K."/>
            <person name="Garner R."/>
            <person name="Barclay S."/>
            <person name="Lawson P."/>
            <person name="Krumholz L."/>
        </authorList>
    </citation>
    <scope>NUCLEOTIDE SEQUENCE [LARGE SCALE GENOMIC DNA]</scope>
    <source>
        <strain evidence="6 7">SURF-1</strain>
    </source>
</reference>
<keyword evidence="1" id="KW-0805">Transcription regulation</keyword>
<evidence type="ECO:0000259" key="5">
    <source>
        <dbReference type="PROSITE" id="PS50977"/>
    </source>
</evidence>
<organism evidence="6 7">
    <name type="scientific">Methylomonas aurea</name>
    <dbReference type="NCBI Taxonomy" id="2952224"/>
    <lineage>
        <taxon>Bacteria</taxon>
        <taxon>Pseudomonadati</taxon>
        <taxon>Pseudomonadota</taxon>
        <taxon>Gammaproteobacteria</taxon>
        <taxon>Methylococcales</taxon>
        <taxon>Methylococcaceae</taxon>
        <taxon>Methylomonas</taxon>
    </lineage>
</organism>
<keyword evidence="7" id="KW-1185">Reference proteome</keyword>
<dbReference type="SUPFAM" id="SSF48498">
    <property type="entry name" value="Tetracyclin repressor-like, C-terminal domain"/>
    <property type="match status" value="1"/>
</dbReference>
<evidence type="ECO:0000256" key="1">
    <source>
        <dbReference type="ARBA" id="ARBA00023015"/>
    </source>
</evidence>
<proteinExistence type="predicted"/>
<evidence type="ECO:0000256" key="2">
    <source>
        <dbReference type="ARBA" id="ARBA00023125"/>
    </source>
</evidence>
<dbReference type="SUPFAM" id="SSF46689">
    <property type="entry name" value="Homeodomain-like"/>
    <property type="match status" value="1"/>
</dbReference>
<dbReference type="PROSITE" id="PS50977">
    <property type="entry name" value="HTH_TETR_2"/>
    <property type="match status" value="1"/>
</dbReference>
<feature type="domain" description="HTH tetR-type" evidence="5">
    <location>
        <begin position="10"/>
        <end position="70"/>
    </location>
</feature>
<name>A0ABT1UDW2_9GAMM</name>
<dbReference type="Proteomes" id="UP001524569">
    <property type="component" value="Unassembled WGS sequence"/>
</dbReference>
<evidence type="ECO:0000313" key="6">
    <source>
        <dbReference type="EMBL" id="MCQ8180033.1"/>
    </source>
</evidence>
<dbReference type="InterPro" id="IPR025996">
    <property type="entry name" value="MT1864/Rv1816-like_C"/>
</dbReference>
<comment type="caution">
    <text evidence="6">The sequence shown here is derived from an EMBL/GenBank/DDBJ whole genome shotgun (WGS) entry which is preliminary data.</text>
</comment>
<keyword evidence="3" id="KW-0804">Transcription</keyword>
<dbReference type="InterPro" id="IPR009057">
    <property type="entry name" value="Homeodomain-like_sf"/>
</dbReference>
<sequence length="207" mass="23090">MARRSEHSQEQIREMVLKAAETIVIEDGFNALTVRKIALEIGYTVGSIYMVFANMSDLATHVKARTLDQLAEHLQQSVCDGGAERQLMALADTYLQFAARHFNRWRMIFDAQSDAPLPDWYQAKVEQMFAIAEALFGQLGQDVSAERSRLASRALWSGVHGICILSLTGEQQAGEVEAAKKAVELLVWTFIQGWKIAPNRANAIPPE</sequence>
<dbReference type="PANTHER" id="PTHR30055:SF234">
    <property type="entry name" value="HTH-TYPE TRANSCRIPTIONAL REGULATOR BETI"/>
    <property type="match status" value="1"/>
</dbReference>
<dbReference type="InterPro" id="IPR036271">
    <property type="entry name" value="Tet_transcr_reg_TetR-rel_C_sf"/>
</dbReference>
<keyword evidence="2 4" id="KW-0238">DNA-binding</keyword>
<gene>
    <name evidence="6" type="ORF">NP603_02830</name>
</gene>
<evidence type="ECO:0000313" key="7">
    <source>
        <dbReference type="Proteomes" id="UP001524569"/>
    </source>
</evidence>
<dbReference type="PANTHER" id="PTHR30055">
    <property type="entry name" value="HTH-TYPE TRANSCRIPTIONAL REGULATOR RUTR"/>
    <property type="match status" value="1"/>
</dbReference>
<dbReference type="Pfam" id="PF00440">
    <property type="entry name" value="TetR_N"/>
    <property type="match status" value="1"/>
</dbReference>
<dbReference type="EMBL" id="JANIBM010000002">
    <property type="protein sequence ID" value="MCQ8180033.1"/>
    <property type="molecule type" value="Genomic_DNA"/>
</dbReference>
<dbReference type="RefSeq" id="WP_256609409.1">
    <property type="nucleotide sequence ID" value="NZ_JANIBM010000002.1"/>
</dbReference>
<dbReference type="Pfam" id="PF13305">
    <property type="entry name" value="TetR_C_33"/>
    <property type="match status" value="1"/>
</dbReference>
<protein>
    <submittedName>
        <fullName evidence="6">WHG domain-containing protein</fullName>
    </submittedName>
</protein>
<evidence type="ECO:0000256" key="4">
    <source>
        <dbReference type="PROSITE-ProRule" id="PRU00335"/>
    </source>
</evidence>
<dbReference type="Gene3D" id="1.10.357.10">
    <property type="entry name" value="Tetracycline Repressor, domain 2"/>
    <property type="match status" value="1"/>
</dbReference>